<keyword evidence="7" id="KW-1185">Reference proteome</keyword>
<dbReference type="PANTHER" id="PTHR43775:SF49">
    <property type="entry name" value="SYNTHASE, PUTATIVE (JCVI)-RELATED"/>
    <property type="match status" value="1"/>
</dbReference>
<evidence type="ECO:0000256" key="1">
    <source>
        <dbReference type="ARBA" id="ARBA00022450"/>
    </source>
</evidence>
<comment type="caution">
    <text evidence="6">The sequence shown here is derived from an EMBL/GenBank/DDBJ whole genome shotgun (WGS) entry which is preliminary data.</text>
</comment>
<dbReference type="Gene3D" id="3.40.47.10">
    <property type="match status" value="1"/>
</dbReference>
<keyword evidence="2" id="KW-0597">Phosphoprotein</keyword>
<gene>
    <name evidence="6" type="ORF">BO83DRAFT_319306</name>
</gene>
<dbReference type="AlphaFoldDB" id="A0A317V0J9"/>
<evidence type="ECO:0000313" key="7">
    <source>
        <dbReference type="Proteomes" id="UP000246171"/>
    </source>
</evidence>
<dbReference type="OrthoDB" id="329835at2759"/>
<dbReference type="VEuPathDB" id="FungiDB:BO83DRAFT_319306"/>
<dbReference type="InterPro" id="IPR016039">
    <property type="entry name" value="Thiolase-like"/>
</dbReference>
<evidence type="ECO:0000259" key="5">
    <source>
        <dbReference type="PROSITE" id="PS52004"/>
    </source>
</evidence>
<dbReference type="EMBL" id="MSFU01000023">
    <property type="protein sequence ID" value="PWY66901.1"/>
    <property type="molecule type" value="Genomic_DNA"/>
</dbReference>
<dbReference type="Proteomes" id="UP000246171">
    <property type="component" value="Unassembled WGS sequence"/>
</dbReference>
<dbReference type="PROSITE" id="PS00606">
    <property type="entry name" value="KS3_1"/>
    <property type="match status" value="1"/>
</dbReference>
<organism evidence="6 7">
    <name type="scientific">Aspergillus eucalypticola (strain CBS 122712 / IBT 29274)</name>
    <dbReference type="NCBI Taxonomy" id="1448314"/>
    <lineage>
        <taxon>Eukaryota</taxon>
        <taxon>Fungi</taxon>
        <taxon>Dikarya</taxon>
        <taxon>Ascomycota</taxon>
        <taxon>Pezizomycotina</taxon>
        <taxon>Eurotiomycetes</taxon>
        <taxon>Eurotiomycetidae</taxon>
        <taxon>Eurotiales</taxon>
        <taxon>Aspergillaceae</taxon>
        <taxon>Aspergillus</taxon>
        <taxon>Aspergillus subgen. Circumdati</taxon>
    </lineage>
</organism>
<proteinExistence type="predicted"/>
<evidence type="ECO:0000313" key="6">
    <source>
        <dbReference type="EMBL" id="PWY66901.1"/>
    </source>
</evidence>
<dbReference type="SUPFAM" id="SSF53901">
    <property type="entry name" value="Thiolase-like"/>
    <property type="match status" value="1"/>
</dbReference>
<dbReference type="InterPro" id="IPR014030">
    <property type="entry name" value="Ketoacyl_synth_N"/>
</dbReference>
<sequence>GCYVGVFGEDWLETSVKDLQEIKRIHAFATGQFVLANRISYEFDFRGPSMTVLTACSSSLVALHQACQALYSGECSSAIIAGSNLSPSPTMTGTLSDNNVLSPGGICRTFDQDANGYQSMFPNPHG</sequence>
<evidence type="ECO:0000256" key="4">
    <source>
        <dbReference type="ARBA" id="ARBA00023268"/>
    </source>
</evidence>
<name>A0A317V0J9_ASPEC</name>
<protein>
    <submittedName>
        <fullName evidence="6">Beta-ketoacyl synthase</fullName>
    </submittedName>
</protein>
<dbReference type="InterPro" id="IPR020841">
    <property type="entry name" value="PKS_Beta-ketoAc_synthase_dom"/>
</dbReference>
<accession>A0A317V0J9</accession>
<keyword evidence="3" id="KW-0808">Transferase</keyword>
<dbReference type="GO" id="GO:0004315">
    <property type="term" value="F:3-oxoacyl-[acyl-carrier-protein] synthase activity"/>
    <property type="evidence" value="ECO:0007669"/>
    <property type="project" value="InterPro"/>
</dbReference>
<dbReference type="GO" id="GO:0044550">
    <property type="term" value="P:secondary metabolite biosynthetic process"/>
    <property type="evidence" value="ECO:0007669"/>
    <property type="project" value="TreeGrafter"/>
</dbReference>
<reference evidence="6" key="1">
    <citation type="submission" date="2016-12" db="EMBL/GenBank/DDBJ databases">
        <title>The genomes of Aspergillus section Nigri reveals drivers in fungal speciation.</title>
        <authorList>
            <consortium name="DOE Joint Genome Institute"/>
            <person name="Vesth T.C."/>
            <person name="Nybo J."/>
            <person name="Theobald S."/>
            <person name="Brandl J."/>
            <person name="Frisvad J.C."/>
            <person name="Nielsen K.F."/>
            <person name="Lyhne E.K."/>
            <person name="Kogle M.E."/>
            <person name="Kuo A."/>
            <person name="Riley R."/>
            <person name="Clum A."/>
            <person name="Nolan M."/>
            <person name="Lipzen A."/>
            <person name="Salamov A."/>
            <person name="Henrissat B."/>
            <person name="Wiebenga A."/>
            <person name="De vries R.P."/>
            <person name="Grigoriev I.V."/>
            <person name="Mortensen U.H."/>
            <person name="Andersen M.R."/>
            <person name="Baker S.E."/>
        </authorList>
    </citation>
    <scope>NUCLEOTIDE SEQUENCE</scope>
    <source>
        <strain evidence="6">CBS 122712</strain>
    </source>
</reference>
<dbReference type="GeneID" id="37049733"/>
<dbReference type="GO" id="GO:0004312">
    <property type="term" value="F:fatty acid synthase activity"/>
    <property type="evidence" value="ECO:0007669"/>
    <property type="project" value="TreeGrafter"/>
</dbReference>
<keyword evidence="4" id="KW-0511">Multifunctional enzyme</keyword>
<dbReference type="PROSITE" id="PS52004">
    <property type="entry name" value="KS3_2"/>
    <property type="match status" value="1"/>
</dbReference>
<dbReference type="SMART" id="SM00825">
    <property type="entry name" value="PKS_KS"/>
    <property type="match status" value="1"/>
</dbReference>
<evidence type="ECO:0000256" key="3">
    <source>
        <dbReference type="ARBA" id="ARBA00022679"/>
    </source>
</evidence>
<evidence type="ECO:0000256" key="2">
    <source>
        <dbReference type="ARBA" id="ARBA00022553"/>
    </source>
</evidence>
<keyword evidence="1" id="KW-0596">Phosphopantetheine</keyword>
<feature type="domain" description="Ketosynthase family 3 (KS3)" evidence="5">
    <location>
        <begin position="1"/>
        <end position="126"/>
    </location>
</feature>
<dbReference type="GO" id="GO:0006633">
    <property type="term" value="P:fatty acid biosynthetic process"/>
    <property type="evidence" value="ECO:0007669"/>
    <property type="project" value="InterPro"/>
</dbReference>
<dbReference type="InterPro" id="IPR018201">
    <property type="entry name" value="Ketoacyl_synth_AS"/>
</dbReference>
<feature type="non-terminal residue" evidence="6">
    <location>
        <position position="1"/>
    </location>
</feature>
<dbReference type="InterPro" id="IPR050091">
    <property type="entry name" value="PKS_NRPS_Biosynth_Enz"/>
</dbReference>
<dbReference type="RefSeq" id="XP_025385209.1">
    <property type="nucleotide sequence ID" value="XM_025527771.1"/>
</dbReference>
<dbReference type="PANTHER" id="PTHR43775">
    <property type="entry name" value="FATTY ACID SYNTHASE"/>
    <property type="match status" value="1"/>
</dbReference>
<dbReference type="Pfam" id="PF00109">
    <property type="entry name" value="ketoacyl-synt"/>
    <property type="match status" value="1"/>
</dbReference>